<dbReference type="OrthoDB" id="5800423at2759"/>
<reference evidence="1" key="1">
    <citation type="submission" date="2020-06" db="EMBL/GenBank/DDBJ databases">
        <title>Draft genome of Bugula neritina, a colonial animal packing powerful symbionts and potential medicines.</title>
        <authorList>
            <person name="Rayko M."/>
        </authorList>
    </citation>
    <scope>NUCLEOTIDE SEQUENCE [LARGE SCALE GENOMIC DNA]</scope>
    <source>
        <strain evidence="1">Kwan_BN1</strain>
    </source>
</reference>
<dbReference type="AlphaFoldDB" id="A0A7J7K0U5"/>
<dbReference type="Proteomes" id="UP000593567">
    <property type="component" value="Unassembled WGS sequence"/>
</dbReference>
<proteinExistence type="predicted"/>
<gene>
    <name evidence="1" type="ORF">EB796_009461</name>
</gene>
<evidence type="ECO:0000313" key="1">
    <source>
        <dbReference type="EMBL" id="KAF6032242.1"/>
    </source>
</evidence>
<evidence type="ECO:0000313" key="2">
    <source>
        <dbReference type="Proteomes" id="UP000593567"/>
    </source>
</evidence>
<comment type="caution">
    <text evidence="1">The sequence shown here is derived from an EMBL/GenBank/DDBJ whole genome shotgun (WGS) entry which is preliminary data.</text>
</comment>
<accession>A0A7J7K0U5</accession>
<name>A0A7J7K0U5_BUGNE</name>
<organism evidence="1 2">
    <name type="scientific">Bugula neritina</name>
    <name type="common">Brown bryozoan</name>
    <name type="synonym">Sertularia neritina</name>
    <dbReference type="NCBI Taxonomy" id="10212"/>
    <lineage>
        <taxon>Eukaryota</taxon>
        <taxon>Metazoa</taxon>
        <taxon>Spiralia</taxon>
        <taxon>Lophotrochozoa</taxon>
        <taxon>Bryozoa</taxon>
        <taxon>Gymnolaemata</taxon>
        <taxon>Cheilostomatida</taxon>
        <taxon>Flustrina</taxon>
        <taxon>Buguloidea</taxon>
        <taxon>Bugulidae</taxon>
        <taxon>Bugula</taxon>
    </lineage>
</organism>
<protein>
    <submittedName>
        <fullName evidence="1">Uncharacterized protein</fullName>
    </submittedName>
</protein>
<sequence>MSSDPNIEIIEEVFFLHALLQMKQVELEEQVLVATGSNTRQLKELEGNVLISCKKIESLVFELDKILSNPVYEKFCDFSLVNATAQENTQDAMHLVVNDLDSTSVKVNVDESIFSSLDNLVTVSSQTPTKSRFELVPLEM</sequence>
<keyword evidence="2" id="KW-1185">Reference proteome</keyword>
<dbReference type="EMBL" id="VXIV02001524">
    <property type="protein sequence ID" value="KAF6032242.1"/>
    <property type="molecule type" value="Genomic_DNA"/>
</dbReference>